<keyword evidence="3 6" id="KW-0964">Secreted</keyword>
<evidence type="ECO:0000256" key="4">
    <source>
        <dbReference type="ARBA" id="ARBA00022978"/>
    </source>
</evidence>
<dbReference type="InterPro" id="IPR002200">
    <property type="entry name" value="Elicitin"/>
</dbReference>
<comment type="function">
    <text evidence="6">Induces local and distal defense responses (incompatible hypersensitive reaction) in plants from the solanaceae and cruciferae families. Elicits leaf necrosis and causes the accumulation of pathogenesis-related proteins. Might interact with the lipidic molecules of the plasma membrane.</text>
</comment>
<comment type="subcellular location">
    <subcellularLocation>
        <location evidence="1 6">Secreted</location>
    </subcellularLocation>
</comment>
<keyword evidence="5 6" id="KW-1015">Disulfide bond</keyword>
<comment type="caution">
    <text evidence="7">The sequence shown here is derived from an EMBL/GenBank/DDBJ whole genome shotgun (WGS) entry which is preliminary data.</text>
</comment>
<comment type="similarity">
    <text evidence="2 6">Belongs to the elicitin family.</text>
</comment>
<dbReference type="SUPFAM" id="SSF48647">
    <property type="entry name" value="Fungal elicitin"/>
    <property type="match status" value="1"/>
</dbReference>
<evidence type="ECO:0000256" key="3">
    <source>
        <dbReference type="ARBA" id="ARBA00022525"/>
    </source>
</evidence>
<evidence type="ECO:0000256" key="6">
    <source>
        <dbReference type="RuleBase" id="RU368111"/>
    </source>
</evidence>
<protein>
    <recommendedName>
        <fullName evidence="6">Elicitin</fullName>
    </recommendedName>
</protein>
<accession>A0AAD5LBD9</accession>
<dbReference type="EMBL" id="JAKCXM010000582">
    <property type="protein sequence ID" value="KAJ0392737.1"/>
    <property type="molecule type" value="Genomic_DNA"/>
</dbReference>
<sequence length="132" mass="13842">MELSDDGAPPCGDALDSAIIGSGSVGLMCTAATGYSFWGIFAPPTPDDAARICANDDCQRLIAAMRQAAPTECVVDDLLLYQQVLGPILAKCNRGGAIPTLAPTRPPGPTRPSPSVPFLATASPPFRYRFYL</sequence>
<dbReference type="Pfam" id="PF00964">
    <property type="entry name" value="Elicitin"/>
    <property type="match status" value="1"/>
</dbReference>
<dbReference type="GO" id="GO:0005576">
    <property type="term" value="C:extracellular region"/>
    <property type="evidence" value="ECO:0007669"/>
    <property type="project" value="UniProtKB-SubCell"/>
</dbReference>
<dbReference type="Gene3D" id="1.10.239.10">
    <property type="entry name" value="Elicitin domain"/>
    <property type="match status" value="1"/>
</dbReference>
<keyword evidence="8" id="KW-1185">Reference proteome</keyword>
<dbReference type="SMART" id="SM01187">
    <property type="entry name" value="Elicitin"/>
    <property type="match status" value="1"/>
</dbReference>
<reference evidence="7" key="1">
    <citation type="submission" date="2021-12" db="EMBL/GenBank/DDBJ databases">
        <title>Prjna785345.</title>
        <authorList>
            <person name="Rujirawat T."/>
            <person name="Krajaejun T."/>
        </authorList>
    </citation>
    <scope>NUCLEOTIDE SEQUENCE</scope>
    <source>
        <strain evidence="7">Pi057C3</strain>
    </source>
</reference>
<organism evidence="7 8">
    <name type="scientific">Pythium insidiosum</name>
    <name type="common">Pythiosis disease agent</name>
    <dbReference type="NCBI Taxonomy" id="114742"/>
    <lineage>
        <taxon>Eukaryota</taxon>
        <taxon>Sar</taxon>
        <taxon>Stramenopiles</taxon>
        <taxon>Oomycota</taxon>
        <taxon>Peronosporomycetes</taxon>
        <taxon>Pythiales</taxon>
        <taxon>Pythiaceae</taxon>
        <taxon>Pythium</taxon>
    </lineage>
</organism>
<evidence type="ECO:0000256" key="1">
    <source>
        <dbReference type="ARBA" id="ARBA00004613"/>
    </source>
</evidence>
<dbReference type="AlphaFoldDB" id="A0AAD5LBD9"/>
<dbReference type="GO" id="GO:0052040">
    <property type="term" value="P:symbiont-mediated perturbation of host programmed cell death"/>
    <property type="evidence" value="ECO:0007669"/>
    <property type="project" value="UniProtKB-UniRule"/>
</dbReference>
<keyword evidence="4 6" id="KW-0928">Hypersensitive response elicitation</keyword>
<proteinExistence type="inferred from homology"/>
<evidence type="ECO:0000313" key="8">
    <source>
        <dbReference type="Proteomes" id="UP001209570"/>
    </source>
</evidence>
<dbReference type="Proteomes" id="UP001209570">
    <property type="component" value="Unassembled WGS sequence"/>
</dbReference>
<dbReference type="InterPro" id="IPR036470">
    <property type="entry name" value="Elicitin_sf"/>
</dbReference>
<evidence type="ECO:0000256" key="5">
    <source>
        <dbReference type="ARBA" id="ARBA00023157"/>
    </source>
</evidence>
<evidence type="ECO:0000256" key="2">
    <source>
        <dbReference type="ARBA" id="ARBA00009544"/>
    </source>
</evidence>
<gene>
    <name evidence="7" type="ORF">P43SY_003869</name>
</gene>
<evidence type="ECO:0000313" key="7">
    <source>
        <dbReference type="EMBL" id="KAJ0392737.1"/>
    </source>
</evidence>
<name>A0AAD5LBD9_PYTIN</name>